<dbReference type="PANTHER" id="PTHR31344">
    <property type="entry name" value="NUCLEAR PORE COMPLEX PROTEIN NUP205"/>
    <property type="match status" value="1"/>
</dbReference>
<accession>A0AAN7Y6T1</accession>
<comment type="caution">
    <text evidence="5">The sequence shown here is derived from an EMBL/GenBank/DDBJ whole genome shotgun (WGS) entry which is preliminary data.</text>
</comment>
<proteinExistence type="inferred from homology"/>
<evidence type="ECO:0000256" key="4">
    <source>
        <dbReference type="ARBA" id="ARBA00023242"/>
    </source>
</evidence>
<protein>
    <submittedName>
        <fullName evidence="5">Uncharacterized protein</fullName>
    </submittedName>
</protein>
<reference evidence="5 6" key="1">
    <citation type="submission" date="2023-08" db="EMBL/GenBank/DDBJ databases">
        <title>Black Yeasts Isolated from many extreme environments.</title>
        <authorList>
            <person name="Coleine C."/>
            <person name="Stajich J.E."/>
            <person name="Selbmann L."/>
        </authorList>
    </citation>
    <scope>NUCLEOTIDE SEQUENCE [LARGE SCALE GENOMIC DNA]</scope>
    <source>
        <strain evidence="5 6">CCFEE 5910</strain>
    </source>
</reference>
<dbReference type="GO" id="GO:0044611">
    <property type="term" value="C:nuclear pore inner ring"/>
    <property type="evidence" value="ECO:0007669"/>
    <property type="project" value="TreeGrafter"/>
</dbReference>
<dbReference type="InterPro" id="IPR021827">
    <property type="entry name" value="Nup186/Nup192/Nup205"/>
</dbReference>
<evidence type="ECO:0000256" key="1">
    <source>
        <dbReference type="ARBA" id="ARBA00004123"/>
    </source>
</evidence>
<dbReference type="GO" id="GO:0017056">
    <property type="term" value="F:structural constituent of nuclear pore"/>
    <property type="evidence" value="ECO:0007669"/>
    <property type="project" value="TreeGrafter"/>
</dbReference>
<comment type="similarity">
    <text evidence="2">Belongs to the NUP186/NUP192/NUP205 family.</text>
</comment>
<evidence type="ECO:0000313" key="6">
    <source>
        <dbReference type="Proteomes" id="UP001309876"/>
    </source>
</evidence>
<dbReference type="EMBL" id="JAVRRJ010000004">
    <property type="protein sequence ID" value="KAK5085736.1"/>
    <property type="molecule type" value="Genomic_DNA"/>
</dbReference>
<gene>
    <name evidence="5" type="ORF">LTR05_005024</name>
</gene>
<evidence type="ECO:0000313" key="5">
    <source>
        <dbReference type="EMBL" id="KAK5085736.1"/>
    </source>
</evidence>
<sequence length="1698" mass="190099">MESLARLQGLHQDLVALTQKSKDVDRLLQDLKDSVTDFRNLLNKPVSTEAETKGYNEGKIEVNGQEYSINEEFRHLSNAVGATLSISEEYAGRLIIETQQQGTSDEESLIADVVQLYHDRRDFLLQDFRLLLAYSLDPDFATQPRTELEELVREVLDTRNGVVANGSNFARKCMQTMLDIEAWQVKLNDAILSKAVLSKARGEAFYKTLEFQRSSLFKQHEALGAILALLFRGNYTASEDLRKLHEQSQTWKRLDFSWIHYLPAFSAAFQQYGSSNYGNPQDAQALNRFLVSATPDVQNGPYRPLAATLEMWWTAEFSSHYSESAARDPGAVKRDEIMKKSLDDGSLEFMLSICTNLKNDPWEQVARLELVDMLLDGSNITFESVEPSSEFFVAMMMEAYEVFADAWITNMPDSIRKLKSEEDDLRLRQVTTTPDGILQRPPREQGARLHLEAFLVVIAFAYEGRPEAAEQFWQDPDGNLHGFLQWTSRRQTVPRVSAFCEMLCAISRSAENADAAHKFLLDDTVLVPNTRGKKFPSMSYQQIFAELDFYSRKVHEKGQVAHTVKVRSNVEPELNEAESPIMLCCYLRLLGHLLQQTSLAREYVLNLNDIDLLKGLLALSAGSIPSYMRATIFSFFEFLVTDKSSAVSDRVWWTIDDWASTNQDRAGKTPGDKQPNPTTIALQNTLGAISTSYDQYDAFVKLLRALIAPLPTHSGQPLPFPPDLGNTYRVPGVVPYVDLVCGELTPANMRRWLEDANTQGVLRVTNAIEFSLLCLQGFNENYVTSLDKTARGSGNQETYEALYVQRHPFARVMQWLFTSNFTQCLTEIVHGLVETILDASLTDPKVRCLEAAVDLLNYISQLQPTFFDIVKPRIRLQDGYKTIPSSGIIAIEDLVISRPELLLDLCQYAASEHVQLSLRVLEFLQRLSESARLQNHLFVESKRDRRGRQMLELIGPEGELKLKNISTRFAEHFIVDPRELEEGGDSPGYLLKDGIVSFFNSCLATQSEAPNIAHLLLGFKRLGSRLVSDIEFDEGNSTFDALAKLSVDLPVQWEETLLSWLIHLKAESICVLKHLWSFPVSAELTMVQLRRQNYLVKQLSGQVVADQDTIWEGSMISDNDFYFLTSAEALTDFMSYRTHLYDYVTREIQQVAKANIRALQEKYLSTLQGKSMDDSGIPINHPSVFDLFDFAELCTDAPQVLAYGHLDFFHDLDFEAYQSGPLYDVDKVQTVVNRRCAFVLDEYTAANRQIDSTALNEEAAYVVGLLTARNRFVLAQAERLSCLKSYVDMIISVVGCCQMEPTTKIQFALRMLQLVLPKLDTYLADGTQEAVELTRLADTLLLVLAEIQPQVKQIQTRVDVTIAEKLFQLFRICAEGVAFSASNPDLRAVLYSICSEYLTRILSSASSNTDSSQRARTNAMDTIRSAGNQLITIISDDADDGLDACRLNALNFLSQLVSLARSQKVNIMIESFVKMNILEVLLDPIKSVAADFQSANPSNRIYLTSVFESRILLLLQVSRTHLGASALLDANLLQTLRDSGLFAADPDLGFDLSSIGPASLVRSTTQNGASASIGCLRLLLSTFLNFGQENEKIIYLVRSFLADHRGNMVGIFKRAAGLSLASQQAAQTSLFASIPAGSVLAKEDRDMRRLVDECMKAYTGLAIGSGFLDFEEDSGLAGNGMVRDGGLGRSNYAGGGFT</sequence>
<evidence type="ECO:0000256" key="3">
    <source>
        <dbReference type="ARBA" id="ARBA00022448"/>
    </source>
</evidence>
<name>A0AAN7Y6T1_9EURO</name>
<keyword evidence="6" id="KW-1185">Reference proteome</keyword>
<dbReference type="PANTHER" id="PTHR31344:SF0">
    <property type="entry name" value="NUCLEAR PORE COMPLEX PROTEIN NUP205"/>
    <property type="match status" value="1"/>
</dbReference>
<keyword evidence="4" id="KW-0539">Nucleus</keyword>
<comment type="subcellular location">
    <subcellularLocation>
        <location evidence="1">Nucleus</location>
    </subcellularLocation>
</comment>
<organism evidence="5 6">
    <name type="scientific">Lithohypha guttulata</name>
    <dbReference type="NCBI Taxonomy" id="1690604"/>
    <lineage>
        <taxon>Eukaryota</taxon>
        <taxon>Fungi</taxon>
        <taxon>Dikarya</taxon>
        <taxon>Ascomycota</taxon>
        <taxon>Pezizomycotina</taxon>
        <taxon>Eurotiomycetes</taxon>
        <taxon>Chaetothyriomycetidae</taxon>
        <taxon>Chaetothyriales</taxon>
        <taxon>Trichomeriaceae</taxon>
        <taxon>Lithohypha</taxon>
    </lineage>
</organism>
<evidence type="ECO:0000256" key="2">
    <source>
        <dbReference type="ARBA" id="ARBA00005892"/>
    </source>
</evidence>
<dbReference type="Proteomes" id="UP001309876">
    <property type="component" value="Unassembled WGS sequence"/>
</dbReference>
<dbReference type="GO" id="GO:0006999">
    <property type="term" value="P:nuclear pore organization"/>
    <property type="evidence" value="ECO:0007669"/>
    <property type="project" value="TreeGrafter"/>
</dbReference>
<keyword evidence="3" id="KW-0813">Transport</keyword>
<dbReference type="Pfam" id="PF11894">
    <property type="entry name" value="Nup192"/>
    <property type="match status" value="1"/>
</dbReference>